<dbReference type="Pfam" id="PF01370">
    <property type="entry name" value="Epimerase"/>
    <property type="match status" value="1"/>
</dbReference>
<dbReference type="InterPro" id="IPR001509">
    <property type="entry name" value="Epimerase_deHydtase"/>
</dbReference>
<protein>
    <recommendedName>
        <fullName evidence="3">NAD-dependent epimerase/dehydratase domain-containing protein</fullName>
    </recommendedName>
</protein>
<dbReference type="EMBL" id="JAEUBD010000095">
    <property type="protein sequence ID" value="KAH3678085.1"/>
    <property type="molecule type" value="Genomic_DNA"/>
</dbReference>
<dbReference type="InterPro" id="IPR050425">
    <property type="entry name" value="NAD(P)_dehydrat-like"/>
</dbReference>
<dbReference type="PANTHER" id="PTHR10366">
    <property type="entry name" value="NAD DEPENDENT EPIMERASE/DEHYDRATASE"/>
    <property type="match status" value="1"/>
</dbReference>
<dbReference type="PANTHER" id="PTHR10366:SF564">
    <property type="entry name" value="STEROL-4-ALPHA-CARBOXYLATE 3-DEHYDROGENASE, DECARBOXYLATING"/>
    <property type="match status" value="1"/>
</dbReference>
<comment type="similarity">
    <text evidence="2">Belongs to the NAD(P)-dependent epimerase/dehydratase family. Dihydroflavonol-4-reductase subfamily.</text>
</comment>
<dbReference type="GO" id="GO:0016616">
    <property type="term" value="F:oxidoreductase activity, acting on the CH-OH group of donors, NAD or NADP as acceptor"/>
    <property type="evidence" value="ECO:0007669"/>
    <property type="project" value="TreeGrafter"/>
</dbReference>
<feature type="domain" description="NAD-dependent epimerase/dehydratase" evidence="3">
    <location>
        <begin position="3"/>
        <end position="256"/>
    </location>
</feature>
<accession>A0A9P8PUX7</accession>
<keyword evidence="5" id="KW-1185">Reference proteome</keyword>
<dbReference type="SUPFAM" id="SSF51735">
    <property type="entry name" value="NAD(P)-binding Rossmann-fold domains"/>
    <property type="match status" value="1"/>
</dbReference>
<dbReference type="Gene3D" id="3.40.50.720">
    <property type="entry name" value="NAD(P)-binding Rossmann-like Domain"/>
    <property type="match status" value="1"/>
</dbReference>
<name>A0A9P8PUX7_9ASCO</name>
<evidence type="ECO:0000256" key="2">
    <source>
        <dbReference type="ARBA" id="ARBA00023445"/>
    </source>
</evidence>
<reference evidence="4" key="2">
    <citation type="submission" date="2021-01" db="EMBL/GenBank/DDBJ databases">
        <authorList>
            <person name="Schikora-Tamarit M.A."/>
        </authorList>
    </citation>
    <scope>NUCLEOTIDE SEQUENCE</scope>
    <source>
        <strain evidence="4">NCAIM Y.01608</strain>
    </source>
</reference>
<evidence type="ECO:0000259" key="3">
    <source>
        <dbReference type="Pfam" id="PF01370"/>
    </source>
</evidence>
<comment type="caution">
    <text evidence="4">The sequence shown here is derived from an EMBL/GenBank/DDBJ whole genome shotgun (WGS) entry which is preliminary data.</text>
</comment>
<dbReference type="CDD" id="cd05227">
    <property type="entry name" value="AR_SDR_e"/>
    <property type="match status" value="1"/>
</dbReference>
<keyword evidence="1" id="KW-0560">Oxidoreductase</keyword>
<gene>
    <name evidence="4" type="ORF">OGATHE_000740</name>
</gene>
<dbReference type="Proteomes" id="UP000788993">
    <property type="component" value="Unassembled WGS sequence"/>
</dbReference>
<proteinExistence type="inferred from homology"/>
<evidence type="ECO:0000313" key="5">
    <source>
        <dbReference type="Proteomes" id="UP000788993"/>
    </source>
</evidence>
<dbReference type="AlphaFoldDB" id="A0A9P8PUX7"/>
<evidence type="ECO:0000256" key="1">
    <source>
        <dbReference type="ARBA" id="ARBA00023002"/>
    </source>
</evidence>
<reference evidence="4" key="1">
    <citation type="journal article" date="2021" name="Open Biol.">
        <title>Shared evolutionary footprints suggest mitochondrial oxidative damage underlies multiple complex I losses in fungi.</title>
        <authorList>
            <person name="Schikora-Tamarit M.A."/>
            <person name="Marcet-Houben M."/>
            <person name="Nosek J."/>
            <person name="Gabaldon T."/>
        </authorList>
    </citation>
    <scope>NUCLEOTIDE SEQUENCE</scope>
    <source>
        <strain evidence="4">NCAIM Y.01608</strain>
    </source>
</reference>
<evidence type="ECO:0000313" key="4">
    <source>
        <dbReference type="EMBL" id="KAH3678085.1"/>
    </source>
</evidence>
<dbReference type="InterPro" id="IPR036291">
    <property type="entry name" value="NAD(P)-bd_dom_sf"/>
</dbReference>
<organism evidence="4 5">
    <name type="scientific">Ogataea polymorpha</name>
    <dbReference type="NCBI Taxonomy" id="460523"/>
    <lineage>
        <taxon>Eukaryota</taxon>
        <taxon>Fungi</taxon>
        <taxon>Dikarya</taxon>
        <taxon>Ascomycota</taxon>
        <taxon>Saccharomycotina</taxon>
        <taxon>Pichiomycetes</taxon>
        <taxon>Pichiales</taxon>
        <taxon>Pichiaceae</taxon>
        <taxon>Ogataea</taxon>
    </lineage>
</organism>
<dbReference type="FunFam" id="3.40.50.720:FF:000191">
    <property type="entry name" value="Methylglyoxal reductase (NADPH-dependent)"/>
    <property type="match status" value="1"/>
</dbReference>
<sequence length="340" mass="37862">MSVLITGANGFIASHIVDTLLNSGYTVIGTARAESKFEPLLSEFKKKYPNANLSYEVVADITAEGAFDDLLKKHPDIKYVLHTASPFSFGYDKSFEEAYFKPAVEGTKNVLQSIKKYAPQVTNVVVTSSFAAIMRFTPDYVKYTNQDWNPMKLEECKNEMEAYCASKTHAEKAAWDFVKNEKPNFKLTTVCPPYVFGPQVFDSVVTKTLNTSNELINRIVKTPPTDELVSEPSGLEVDVRDVAKFHQLAFEKESAVGTRLFVVAGHFTGQTILNILNKHFPNEKLAVGAPEKDNATELIGYDIDNVLESVGGYEFISLEKSIVDAASQYLKKFGSFKQIE</sequence>